<dbReference type="PANTHER" id="PTHR45961:SF9">
    <property type="entry name" value="DUAL SPECIFICITY PROTEIN PHOSPHATASE 14"/>
    <property type="match status" value="1"/>
</dbReference>
<evidence type="ECO:0000256" key="3">
    <source>
        <dbReference type="ARBA" id="ARBA00022912"/>
    </source>
</evidence>
<dbReference type="SMART" id="SM00195">
    <property type="entry name" value="DSPc"/>
    <property type="match status" value="1"/>
</dbReference>
<keyword evidence="6" id="KW-1185">Reference proteome</keyword>
<dbReference type="InterPro" id="IPR000387">
    <property type="entry name" value="Tyr_Pase_dom"/>
</dbReference>
<evidence type="ECO:0000259" key="4">
    <source>
        <dbReference type="PROSITE" id="PS50056"/>
    </source>
</evidence>
<name>A0A183UZ75_TOXCA</name>
<reference evidence="5 6" key="2">
    <citation type="submission" date="2018-11" db="EMBL/GenBank/DDBJ databases">
        <authorList>
            <consortium name="Pathogen Informatics"/>
        </authorList>
    </citation>
    <scope>NUCLEOTIDE SEQUENCE [LARGE SCALE GENOMIC DNA]</scope>
</reference>
<evidence type="ECO:0000256" key="2">
    <source>
        <dbReference type="ARBA" id="ARBA00022801"/>
    </source>
</evidence>
<sequence>MGMLSFRVNEEYAQINEVVPGLFVCGVPNLRVLGNIPRVKLWLEDAPQAYIYPHLELQSDQIEAVIAGGGRVLVHSVGGISRCASICLAFLTKHRCRSLRDAYQLMASRRPMVRPNIGFWRQLIAFEQVSSICFMRFFTNATFKNEALARQICT</sequence>
<dbReference type="Gene3D" id="3.90.190.10">
    <property type="entry name" value="Protein tyrosine phosphatase superfamily"/>
    <property type="match status" value="1"/>
</dbReference>
<evidence type="ECO:0000313" key="6">
    <source>
        <dbReference type="Proteomes" id="UP000050794"/>
    </source>
</evidence>
<dbReference type="InterPro" id="IPR029021">
    <property type="entry name" value="Prot-tyrosine_phosphatase-like"/>
</dbReference>
<dbReference type="PANTHER" id="PTHR45961">
    <property type="entry name" value="IP21249P"/>
    <property type="match status" value="1"/>
</dbReference>
<reference evidence="7" key="1">
    <citation type="submission" date="2016-06" db="UniProtKB">
        <authorList>
            <consortium name="WormBaseParasite"/>
        </authorList>
    </citation>
    <scope>IDENTIFICATION</scope>
</reference>
<gene>
    <name evidence="5" type="ORF">TCNE_LOCUS13795</name>
</gene>
<organism evidence="6 7">
    <name type="scientific">Toxocara canis</name>
    <name type="common">Canine roundworm</name>
    <dbReference type="NCBI Taxonomy" id="6265"/>
    <lineage>
        <taxon>Eukaryota</taxon>
        <taxon>Metazoa</taxon>
        <taxon>Ecdysozoa</taxon>
        <taxon>Nematoda</taxon>
        <taxon>Chromadorea</taxon>
        <taxon>Rhabditida</taxon>
        <taxon>Spirurina</taxon>
        <taxon>Ascaridomorpha</taxon>
        <taxon>Ascaridoidea</taxon>
        <taxon>Toxocaridae</taxon>
        <taxon>Toxocara</taxon>
    </lineage>
</organism>
<accession>A0A183UZ75</accession>
<dbReference type="AlphaFoldDB" id="A0A183UZ75"/>
<dbReference type="WBParaSite" id="TCNE_0001379501-mRNA-1">
    <property type="protein sequence ID" value="TCNE_0001379501-mRNA-1"/>
    <property type="gene ID" value="TCNE_0001379501"/>
</dbReference>
<evidence type="ECO:0000313" key="5">
    <source>
        <dbReference type="EMBL" id="VDM45116.1"/>
    </source>
</evidence>
<keyword evidence="3" id="KW-0904">Protein phosphatase</keyword>
<dbReference type="InterPro" id="IPR020422">
    <property type="entry name" value="TYR_PHOSPHATASE_DUAL_dom"/>
</dbReference>
<dbReference type="EMBL" id="UYWY01021901">
    <property type="protein sequence ID" value="VDM45116.1"/>
    <property type="molecule type" value="Genomic_DNA"/>
</dbReference>
<comment type="similarity">
    <text evidence="1">Belongs to the protein-tyrosine phosphatase family. Non-receptor class dual specificity subfamily.</text>
</comment>
<evidence type="ECO:0000313" key="7">
    <source>
        <dbReference type="WBParaSite" id="TCNE_0001379501-mRNA-1"/>
    </source>
</evidence>
<dbReference type="Pfam" id="PF00782">
    <property type="entry name" value="DSPc"/>
    <property type="match status" value="1"/>
</dbReference>
<dbReference type="PROSITE" id="PS50056">
    <property type="entry name" value="TYR_PHOSPHATASE_2"/>
    <property type="match status" value="1"/>
</dbReference>
<dbReference type="GO" id="GO:0004721">
    <property type="term" value="F:phosphoprotein phosphatase activity"/>
    <property type="evidence" value="ECO:0007669"/>
    <property type="project" value="UniProtKB-KW"/>
</dbReference>
<keyword evidence="2" id="KW-0378">Hydrolase</keyword>
<evidence type="ECO:0000256" key="1">
    <source>
        <dbReference type="ARBA" id="ARBA00008601"/>
    </source>
</evidence>
<dbReference type="Proteomes" id="UP000050794">
    <property type="component" value="Unassembled WGS sequence"/>
</dbReference>
<dbReference type="InterPro" id="IPR052103">
    <property type="entry name" value="Dual_spec_Phospatases"/>
</dbReference>
<protein>
    <submittedName>
        <fullName evidence="7">TYR_PHOSPHATASE_2 domain-containing protein</fullName>
    </submittedName>
</protein>
<dbReference type="SUPFAM" id="SSF52799">
    <property type="entry name" value="(Phosphotyrosine protein) phosphatases II"/>
    <property type="match status" value="1"/>
</dbReference>
<proteinExistence type="inferred from homology"/>
<dbReference type="GO" id="GO:0005737">
    <property type="term" value="C:cytoplasm"/>
    <property type="evidence" value="ECO:0007669"/>
    <property type="project" value="TreeGrafter"/>
</dbReference>
<feature type="domain" description="Tyrosine specific protein phosphatases" evidence="4">
    <location>
        <begin position="69"/>
        <end position="111"/>
    </location>
</feature>
<dbReference type="InterPro" id="IPR000340">
    <property type="entry name" value="Dual-sp_phosphatase_cat-dom"/>
</dbReference>